<dbReference type="PANTHER" id="PTHR45339">
    <property type="entry name" value="HYBRID SIGNAL TRANSDUCTION HISTIDINE KINASE J"/>
    <property type="match status" value="1"/>
</dbReference>
<feature type="domain" description="Response regulatory" evidence="7">
    <location>
        <begin position="522"/>
        <end position="636"/>
    </location>
</feature>
<dbReference type="InterPro" id="IPR035965">
    <property type="entry name" value="PAS-like_dom_sf"/>
</dbReference>
<dbReference type="PROSITE" id="PS50110">
    <property type="entry name" value="RESPONSE_REGULATORY"/>
    <property type="match status" value="1"/>
</dbReference>
<dbReference type="SUPFAM" id="SSF55874">
    <property type="entry name" value="ATPase domain of HSP90 chaperone/DNA topoisomerase II/histidine kinase"/>
    <property type="match status" value="1"/>
</dbReference>
<dbReference type="NCBIfam" id="TIGR00229">
    <property type="entry name" value="sensory_box"/>
    <property type="match status" value="1"/>
</dbReference>
<dbReference type="GO" id="GO:0005524">
    <property type="term" value="F:ATP binding"/>
    <property type="evidence" value="ECO:0007669"/>
    <property type="project" value="UniProtKB-KW"/>
</dbReference>
<dbReference type="EMBL" id="JBHSLF010000019">
    <property type="protein sequence ID" value="MFC5344230.1"/>
    <property type="molecule type" value="Genomic_DNA"/>
</dbReference>
<dbReference type="SUPFAM" id="SSF52172">
    <property type="entry name" value="CheY-like"/>
    <property type="match status" value="1"/>
</dbReference>
<dbReference type="SUPFAM" id="SSF55785">
    <property type="entry name" value="PYP-like sensor domain (PAS domain)"/>
    <property type="match status" value="2"/>
</dbReference>
<dbReference type="PRINTS" id="PR00344">
    <property type="entry name" value="BCTRLSENSOR"/>
</dbReference>
<dbReference type="Proteomes" id="UP001596152">
    <property type="component" value="Unassembled WGS sequence"/>
</dbReference>
<dbReference type="Pfam" id="PF00512">
    <property type="entry name" value="HisKA"/>
    <property type="match status" value="1"/>
</dbReference>
<keyword evidence="11" id="KW-1185">Reference proteome</keyword>
<evidence type="ECO:0000259" key="6">
    <source>
        <dbReference type="PROSITE" id="PS50109"/>
    </source>
</evidence>
<dbReference type="SMART" id="SM00086">
    <property type="entry name" value="PAC"/>
    <property type="match status" value="2"/>
</dbReference>
<dbReference type="CDD" id="cd16922">
    <property type="entry name" value="HATPase_EvgS-ArcB-TorS-like"/>
    <property type="match status" value="1"/>
</dbReference>
<dbReference type="PROSITE" id="PS50109">
    <property type="entry name" value="HIS_KIN"/>
    <property type="match status" value="1"/>
</dbReference>
<evidence type="ECO:0000259" key="9">
    <source>
        <dbReference type="PROSITE" id="PS50113"/>
    </source>
</evidence>
<feature type="domain" description="PAC" evidence="9">
    <location>
        <begin position="212"/>
        <end position="264"/>
    </location>
</feature>
<gene>
    <name evidence="10" type="ORF">ACFPIE_09910</name>
</gene>
<evidence type="ECO:0000256" key="3">
    <source>
        <dbReference type="ARBA" id="ARBA00022553"/>
    </source>
</evidence>
<dbReference type="RefSeq" id="WP_374037550.1">
    <property type="nucleotide sequence ID" value="NZ_CP169082.1"/>
</dbReference>
<dbReference type="Gene3D" id="3.30.565.10">
    <property type="entry name" value="Histidine kinase-like ATPase, C-terminal domain"/>
    <property type="match status" value="1"/>
</dbReference>
<dbReference type="Pfam" id="PF08447">
    <property type="entry name" value="PAS_3"/>
    <property type="match status" value="2"/>
</dbReference>
<feature type="modified residue" description="4-aspartylphosphate" evidence="5">
    <location>
        <position position="571"/>
    </location>
</feature>
<dbReference type="InterPro" id="IPR013655">
    <property type="entry name" value="PAS_fold_3"/>
</dbReference>
<dbReference type="InterPro" id="IPR000700">
    <property type="entry name" value="PAS-assoc_C"/>
</dbReference>
<dbReference type="CDD" id="cd00082">
    <property type="entry name" value="HisKA"/>
    <property type="match status" value="1"/>
</dbReference>
<dbReference type="EC" id="2.7.13.3" evidence="2"/>
<comment type="caution">
    <text evidence="10">The sequence shown here is derived from an EMBL/GenBank/DDBJ whole genome shotgun (WGS) entry which is preliminary data.</text>
</comment>
<feature type="domain" description="PAS" evidence="8">
    <location>
        <begin position="136"/>
        <end position="206"/>
    </location>
</feature>
<evidence type="ECO:0000259" key="8">
    <source>
        <dbReference type="PROSITE" id="PS50112"/>
    </source>
</evidence>
<evidence type="ECO:0000313" key="11">
    <source>
        <dbReference type="Proteomes" id="UP001596152"/>
    </source>
</evidence>
<dbReference type="InterPro" id="IPR036890">
    <property type="entry name" value="HATPase_C_sf"/>
</dbReference>
<dbReference type="InterPro" id="IPR001610">
    <property type="entry name" value="PAC"/>
</dbReference>
<dbReference type="CDD" id="cd00130">
    <property type="entry name" value="PAS"/>
    <property type="match status" value="2"/>
</dbReference>
<dbReference type="SMART" id="SM00387">
    <property type="entry name" value="HATPase_c"/>
    <property type="match status" value="1"/>
</dbReference>
<keyword evidence="10" id="KW-0067">ATP-binding</keyword>
<feature type="domain" description="Histidine kinase" evidence="6">
    <location>
        <begin position="282"/>
        <end position="501"/>
    </location>
</feature>
<dbReference type="Pfam" id="PF00072">
    <property type="entry name" value="Response_reg"/>
    <property type="match status" value="1"/>
</dbReference>
<evidence type="ECO:0000256" key="1">
    <source>
        <dbReference type="ARBA" id="ARBA00000085"/>
    </source>
</evidence>
<evidence type="ECO:0000256" key="4">
    <source>
        <dbReference type="ARBA" id="ARBA00023012"/>
    </source>
</evidence>
<sequence length="646" mass="69742">MTEHTPETASSSIALAALESSGAGWWRILDTQTAWWSPQMYALFGLKPEDGLPTIEELYRLYHPDDANLAARSLMKLFNSDAPLSFRYRAVHPSGEVRQHLSWGRREPPDAEGRRWLVGMVMDITHHVDDEALIEGERAFRFVADHTSDMVVRMRVGTGLTYVSPASRAVLGYSPSEMVGKQPSEMVAADDVERIRALLGQRIARRETVSNEGYEYRGIHKDGHQVWLEANPRLVINGAGEMVEIVDVVRDISARKQAEAELHAARIEAEAASRAKSEFLANMSHELRTPLTSILGFSRLIGAGGGLSEGDRGYLDLIRSAGETLLTVVNDILDFSKLEAGALTLDPEPFSVAALGEGATALLREQADGKGLALTCEVAEDARLSGDVTRLRQVLLNLLSNAVKFTATGSVRLTLTTGEADGATVLVASVTDTGCGLDPTQIEQMFDRFTQADGSVSRKFGGTGLGLAISRRLMDIMGGEIGATSDGETGSTFWFRVPLERAETDQIVGVEQATQDLERPLRVLLAEDNPANRTLISALLGSMDVALDMVENGEEAVAAASVEAYDLILMDMQMPVLDGPSAARAIRARGDLTPIVALTANVLPEQIEQCRAAGMQGHVAKPIDPRALMAALSDYARPAQEKAAAA</sequence>
<keyword evidence="10" id="KW-0547">Nucleotide-binding</keyword>
<dbReference type="PROSITE" id="PS50112">
    <property type="entry name" value="PAS"/>
    <property type="match status" value="2"/>
</dbReference>
<reference evidence="11" key="1">
    <citation type="journal article" date="2019" name="Int. J. Syst. Evol. Microbiol.">
        <title>The Global Catalogue of Microorganisms (GCM) 10K type strain sequencing project: providing services to taxonomists for standard genome sequencing and annotation.</title>
        <authorList>
            <consortium name="The Broad Institute Genomics Platform"/>
            <consortium name="The Broad Institute Genome Sequencing Center for Infectious Disease"/>
            <person name="Wu L."/>
            <person name="Ma J."/>
        </authorList>
    </citation>
    <scope>NUCLEOTIDE SEQUENCE [LARGE SCALE GENOMIC DNA]</scope>
    <source>
        <strain evidence="11">JCM 12125</strain>
    </source>
</reference>
<dbReference type="PROSITE" id="PS50113">
    <property type="entry name" value="PAC"/>
    <property type="match status" value="1"/>
</dbReference>
<dbReference type="SMART" id="SM00448">
    <property type="entry name" value="REC"/>
    <property type="match status" value="1"/>
</dbReference>
<dbReference type="SMART" id="SM00388">
    <property type="entry name" value="HisKA"/>
    <property type="match status" value="1"/>
</dbReference>
<keyword evidence="3 5" id="KW-0597">Phosphoprotein</keyword>
<evidence type="ECO:0000256" key="5">
    <source>
        <dbReference type="PROSITE-ProRule" id="PRU00169"/>
    </source>
</evidence>
<dbReference type="InterPro" id="IPR003661">
    <property type="entry name" value="HisK_dim/P_dom"/>
</dbReference>
<dbReference type="Pfam" id="PF02518">
    <property type="entry name" value="HATPase_c"/>
    <property type="match status" value="1"/>
</dbReference>
<dbReference type="PANTHER" id="PTHR45339:SF1">
    <property type="entry name" value="HYBRID SIGNAL TRANSDUCTION HISTIDINE KINASE J"/>
    <property type="match status" value="1"/>
</dbReference>
<dbReference type="InterPro" id="IPR036097">
    <property type="entry name" value="HisK_dim/P_sf"/>
</dbReference>
<dbReference type="CDD" id="cd17546">
    <property type="entry name" value="REC_hyHK_CKI1_RcsC-like"/>
    <property type="match status" value="1"/>
</dbReference>
<dbReference type="Gene3D" id="1.10.287.130">
    <property type="match status" value="1"/>
</dbReference>
<name>A0ABW0FR68_9CAUL</name>
<proteinExistence type="predicted"/>
<evidence type="ECO:0000256" key="2">
    <source>
        <dbReference type="ARBA" id="ARBA00012438"/>
    </source>
</evidence>
<dbReference type="InterPro" id="IPR003594">
    <property type="entry name" value="HATPase_dom"/>
</dbReference>
<organism evidence="10 11">
    <name type="scientific">Brevundimonas staleyi</name>
    <dbReference type="NCBI Taxonomy" id="74326"/>
    <lineage>
        <taxon>Bacteria</taxon>
        <taxon>Pseudomonadati</taxon>
        <taxon>Pseudomonadota</taxon>
        <taxon>Alphaproteobacteria</taxon>
        <taxon>Caulobacterales</taxon>
        <taxon>Caulobacteraceae</taxon>
        <taxon>Brevundimonas</taxon>
    </lineage>
</organism>
<dbReference type="InterPro" id="IPR005467">
    <property type="entry name" value="His_kinase_dom"/>
</dbReference>
<dbReference type="InterPro" id="IPR000014">
    <property type="entry name" value="PAS"/>
</dbReference>
<dbReference type="SMART" id="SM00091">
    <property type="entry name" value="PAS"/>
    <property type="match status" value="2"/>
</dbReference>
<evidence type="ECO:0000313" key="10">
    <source>
        <dbReference type="EMBL" id="MFC5344230.1"/>
    </source>
</evidence>
<comment type="catalytic activity">
    <reaction evidence="1">
        <text>ATP + protein L-histidine = ADP + protein N-phospho-L-histidine.</text>
        <dbReference type="EC" id="2.7.13.3"/>
    </reaction>
</comment>
<dbReference type="Gene3D" id="3.30.450.20">
    <property type="entry name" value="PAS domain"/>
    <property type="match status" value="2"/>
</dbReference>
<evidence type="ECO:0000259" key="7">
    <source>
        <dbReference type="PROSITE" id="PS50110"/>
    </source>
</evidence>
<protein>
    <recommendedName>
        <fullName evidence="2">histidine kinase</fullName>
        <ecNumber evidence="2">2.7.13.3</ecNumber>
    </recommendedName>
</protein>
<feature type="domain" description="PAS" evidence="8">
    <location>
        <begin position="36"/>
        <end position="81"/>
    </location>
</feature>
<dbReference type="InterPro" id="IPR011006">
    <property type="entry name" value="CheY-like_superfamily"/>
</dbReference>
<dbReference type="InterPro" id="IPR004358">
    <property type="entry name" value="Sig_transdc_His_kin-like_C"/>
</dbReference>
<keyword evidence="4" id="KW-0902">Two-component regulatory system</keyword>
<dbReference type="InterPro" id="IPR001789">
    <property type="entry name" value="Sig_transdc_resp-reg_receiver"/>
</dbReference>
<dbReference type="Gene3D" id="3.40.50.2300">
    <property type="match status" value="1"/>
</dbReference>
<accession>A0ABW0FR68</accession>
<dbReference type="SUPFAM" id="SSF47384">
    <property type="entry name" value="Homodimeric domain of signal transducing histidine kinase"/>
    <property type="match status" value="1"/>
</dbReference>